<sequence>MEEAIKEYDELVAKGQFQKAYDLATNTLEVHNQVEMLWRKAQVCFLFVYYVDTKPSKEVCEKYLTEGMNSAKRAVAVDKKHANSLTWYGILLDEVSNLKGIQERMKNVGELYVLWTKSQQIDPNNFLTESSLGIWHFIMTEFYNSKPEFFRNTNFTGNEFSYQKALEHMLKCESLAPGRSLITLEYLAKCYARLGDKDKAREVCQKVLNHPARHVEAQEAKKAADELLRQLKR</sequence>
<dbReference type="SUPFAM" id="SSF48452">
    <property type="entry name" value="TPR-like"/>
    <property type="match status" value="1"/>
</dbReference>
<reference evidence="9" key="1">
    <citation type="submission" date="2022-06" db="EMBL/GenBank/DDBJ databases">
        <authorList>
            <person name="Berger JAMES D."/>
            <person name="Berger JAMES D."/>
        </authorList>
    </citation>
    <scope>NUCLEOTIDE SEQUENCE [LARGE SCALE GENOMIC DNA]</scope>
</reference>
<dbReference type="PANTHER" id="PTHR16056">
    <property type="entry name" value="REGULATOR OF MICROTUBULE DYNAMICS PROTEIN"/>
    <property type="match status" value="1"/>
</dbReference>
<organism evidence="9 10">
    <name type="scientific">Trichobilharzia regenti</name>
    <name type="common">Nasal bird schistosome</name>
    <dbReference type="NCBI Taxonomy" id="157069"/>
    <lineage>
        <taxon>Eukaryota</taxon>
        <taxon>Metazoa</taxon>
        <taxon>Spiralia</taxon>
        <taxon>Lophotrochozoa</taxon>
        <taxon>Platyhelminthes</taxon>
        <taxon>Trematoda</taxon>
        <taxon>Digenea</taxon>
        <taxon>Strigeidida</taxon>
        <taxon>Schistosomatoidea</taxon>
        <taxon>Schistosomatidae</taxon>
        <taxon>Trichobilharzia</taxon>
    </lineage>
</organism>
<keyword evidence="9" id="KW-1185">Reference proteome</keyword>
<evidence type="ECO:0000256" key="3">
    <source>
        <dbReference type="ARBA" id="ARBA00022490"/>
    </source>
</evidence>
<evidence type="ECO:0000256" key="2">
    <source>
        <dbReference type="ARBA" id="ARBA00011375"/>
    </source>
</evidence>
<name>A0AA85ITN9_TRIRE</name>
<dbReference type="PANTHER" id="PTHR16056:SF16">
    <property type="entry name" value="REGULATOR OF MICROTUBULE DYNAMICS PROTEIN 1"/>
    <property type="match status" value="1"/>
</dbReference>
<dbReference type="InterPro" id="IPR049039">
    <property type="entry name" value="RMD1-3_a_helical_rpt"/>
</dbReference>
<dbReference type="GO" id="GO:0005737">
    <property type="term" value="C:cytoplasm"/>
    <property type="evidence" value="ECO:0007669"/>
    <property type="project" value="TreeGrafter"/>
</dbReference>
<protein>
    <recommendedName>
        <fullName evidence="7">Regulator of microtubule dynamics protein 1</fullName>
    </recommendedName>
    <alternativeName>
        <fullName evidence="8">Protein FAM82B</fullName>
    </alternativeName>
</protein>
<evidence type="ECO:0000256" key="4">
    <source>
        <dbReference type="ARBA" id="ARBA00022737"/>
    </source>
</evidence>
<accession>A0AA85ITN9</accession>
<evidence type="ECO:0000256" key="5">
    <source>
        <dbReference type="ARBA" id="ARBA00022803"/>
    </source>
</evidence>
<dbReference type="GO" id="GO:0008017">
    <property type="term" value="F:microtubule binding"/>
    <property type="evidence" value="ECO:0007669"/>
    <property type="project" value="TreeGrafter"/>
</dbReference>
<comment type="subcellular location">
    <subcellularLocation>
        <location evidence="1">Cytoplasm</location>
        <location evidence="1">Cytoskeleton</location>
    </subcellularLocation>
</comment>
<dbReference type="Proteomes" id="UP000050795">
    <property type="component" value="Unassembled WGS sequence"/>
</dbReference>
<evidence type="ECO:0000256" key="8">
    <source>
        <dbReference type="ARBA" id="ARBA00041958"/>
    </source>
</evidence>
<dbReference type="GO" id="GO:0097431">
    <property type="term" value="C:mitotic spindle pole"/>
    <property type="evidence" value="ECO:0007669"/>
    <property type="project" value="TreeGrafter"/>
</dbReference>
<dbReference type="Gene3D" id="1.25.40.10">
    <property type="entry name" value="Tetratricopeptide repeat domain"/>
    <property type="match status" value="1"/>
</dbReference>
<evidence type="ECO:0000256" key="6">
    <source>
        <dbReference type="ARBA" id="ARBA00023212"/>
    </source>
</evidence>
<dbReference type="WBParaSite" id="TREG1_107430.1">
    <property type="protein sequence ID" value="TREG1_107430.1"/>
    <property type="gene ID" value="TREG1_107430"/>
</dbReference>
<keyword evidence="5" id="KW-0802">TPR repeat</keyword>
<keyword evidence="4" id="KW-0677">Repeat</keyword>
<evidence type="ECO:0000256" key="1">
    <source>
        <dbReference type="ARBA" id="ARBA00004245"/>
    </source>
</evidence>
<evidence type="ECO:0000256" key="7">
    <source>
        <dbReference type="ARBA" id="ARBA00039966"/>
    </source>
</evidence>
<dbReference type="AlphaFoldDB" id="A0AA85ITN9"/>
<dbReference type="InterPro" id="IPR011990">
    <property type="entry name" value="TPR-like_helical_dom_sf"/>
</dbReference>
<keyword evidence="3" id="KW-0963">Cytoplasm</keyword>
<comment type="subunit">
    <text evidence="2">Interacts with microtubules.</text>
</comment>
<reference evidence="10" key="2">
    <citation type="submission" date="2023-11" db="UniProtKB">
        <authorList>
            <consortium name="WormBaseParasite"/>
        </authorList>
    </citation>
    <scope>IDENTIFICATION</scope>
</reference>
<evidence type="ECO:0000313" key="10">
    <source>
        <dbReference type="WBParaSite" id="TREG1_107430.1"/>
    </source>
</evidence>
<proteinExistence type="predicted"/>
<evidence type="ECO:0000313" key="9">
    <source>
        <dbReference type="Proteomes" id="UP000050795"/>
    </source>
</evidence>
<dbReference type="GO" id="GO:0005876">
    <property type="term" value="C:spindle microtubule"/>
    <property type="evidence" value="ECO:0007669"/>
    <property type="project" value="TreeGrafter"/>
</dbReference>
<dbReference type="Pfam" id="PF21033">
    <property type="entry name" value="RMD1-3"/>
    <property type="match status" value="1"/>
</dbReference>
<keyword evidence="6" id="KW-0206">Cytoskeleton</keyword>